<evidence type="ECO:0000313" key="2">
    <source>
        <dbReference type="Proteomes" id="UP000290289"/>
    </source>
</evidence>
<proteinExistence type="predicted"/>
<accession>A0A498K115</accession>
<protein>
    <submittedName>
        <fullName evidence="1">Uncharacterized protein</fullName>
    </submittedName>
</protein>
<keyword evidence="2" id="KW-1185">Reference proteome</keyword>
<reference evidence="1 2" key="1">
    <citation type="submission" date="2018-10" db="EMBL/GenBank/DDBJ databases">
        <title>A high-quality apple genome assembly.</title>
        <authorList>
            <person name="Hu J."/>
        </authorList>
    </citation>
    <scope>NUCLEOTIDE SEQUENCE [LARGE SCALE GENOMIC DNA]</scope>
    <source>
        <strain evidence="2">cv. HFTH1</strain>
        <tissue evidence="1">Young leaf</tissue>
    </source>
</reference>
<gene>
    <name evidence="1" type="ORF">DVH24_030484</name>
</gene>
<evidence type="ECO:0000313" key="1">
    <source>
        <dbReference type="EMBL" id="RXH99993.1"/>
    </source>
</evidence>
<comment type="caution">
    <text evidence="1">The sequence shown here is derived from an EMBL/GenBank/DDBJ whole genome shotgun (WGS) entry which is preliminary data.</text>
</comment>
<organism evidence="1 2">
    <name type="scientific">Malus domestica</name>
    <name type="common">Apple</name>
    <name type="synonym">Pyrus malus</name>
    <dbReference type="NCBI Taxonomy" id="3750"/>
    <lineage>
        <taxon>Eukaryota</taxon>
        <taxon>Viridiplantae</taxon>
        <taxon>Streptophyta</taxon>
        <taxon>Embryophyta</taxon>
        <taxon>Tracheophyta</taxon>
        <taxon>Spermatophyta</taxon>
        <taxon>Magnoliopsida</taxon>
        <taxon>eudicotyledons</taxon>
        <taxon>Gunneridae</taxon>
        <taxon>Pentapetalae</taxon>
        <taxon>rosids</taxon>
        <taxon>fabids</taxon>
        <taxon>Rosales</taxon>
        <taxon>Rosaceae</taxon>
        <taxon>Amygdaloideae</taxon>
        <taxon>Maleae</taxon>
        <taxon>Malus</taxon>
    </lineage>
</organism>
<dbReference type="AlphaFoldDB" id="A0A498K115"/>
<dbReference type="EMBL" id="RDQH01000331">
    <property type="protein sequence ID" value="RXH99993.1"/>
    <property type="molecule type" value="Genomic_DNA"/>
</dbReference>
<name>A0A498K115_MALDO</name>
<sequence>MAMVSSSAHLLSSIFFPQLIHHRPSPSSNLYGLYLEDDGGADEVAVTDSEDLRRLVGDEEDYCLVTGLRLQRWQSPRIDRCFKIIGPRR</sequence>
<dbReference type="Proteomes" id="UP000290289">
    <property type="component" value="Chromosome 5"/>
</dbReference>